<reference evidence="3 4" key="1">
    <citation type="submission" date="2019-04" db="EMBL/GenBank/DDBJ databases">
        <title>Friends and foes A comparative genomics study of 23 Aspergillus species from section Flavi.</title>
        <authorList>
            <consortium name="DOE Joint Genome Institute"/>
            <person name="Kjaerbolling I."/>
            <person name="Vesth T."/>
            <person name="Frisvad J.C."/>
            <person name="Nybo J.L."/>
            <person name="Theobald S."/>
            <person name="Kildgaard S."/>
            <person name="Isbrandt T."/>
            <person name="Kuo A."/>
            <person name="Sato A."/>
            <person name="Lyhne E.K."/>
            <person name="Kogle M.E."/>
            <person name="Wiebenga A."/>
            <person name="Kun R.S."/>
            <person name="Lubbers R.J."/>
            <person name="Makela M.R."/>
            <person name="Barry K."/>
            <person name="Chovatia M."/>
            <person name="Clum A."/>
            <person name="Daum C."/>
            <person name="Haridas S."/>
            <person name="He G."/>
            <person name="LaButti K."/>
            <person name="Lipzen A."/>
            <person name="Mondo S."/>
            <person name="Riley R."/>
            <person name="Salamov A."/>
            <person name="Simmons B.A."/>
            <person name="Magnuson J.K."/>
            <person name="Henrissat B."/>
            <person name="Mortensen U.H."/>
            <person name="Larsen T.O."/>
            <person name="Devries R.P."/>
            <person name="Grigoriev I.V."/>
            <person name="Machida M."/>
            <person name="Baker S.E."/>
            <person name="Andersen M.R."/>
        </authorList>
    </citation>
    <scope>NUCLEOTIDE SEQUENCE [LARGE SCALE GENOMIC DNA]</scope>
    <source>
        <strain evidence="3 4">CBS 117626</strain>
    </source>
</reference>
<evidence type="ECO:0000256" key="2">
    <source>
        <dbReference type="SAM" id="SignalP"/>
    </source>
</evidence>
<evidence type="ECO:0000256" key="1">
    <source>
        <dbReference type="SAM" id="MobiDB-lite"/>
    </source>
</evidence>
<proteinExistence type="predicted"/>
<gene>
    <name evidence="3" type="ORF">BDV40DRAFT_211682</name>
</gene>
<evidence type="ECO:0000313" key="4">
    <source>
        <dbReference type="Proteomes" id="UP000326950"/>
    </source>
</evidence>
<evidence type="ECO:0000313" key="3">
    <source>
        <dbReference type="EMBL" id="KAE8160637.1"/>
    </source>
</evidence>
<protein>
    <submittedName>
        <fullName evidence="3">Uncharacterized protein</fullName>
    </submittedName>
</protein>
<organism evidence="3 4">
    <name type="scientific">Aspergillus tamarii</name>
    <dbReference type="NCBI Taxonomy" id="41984"/>
    <lineage>
        <taxon>Eukaryota</taxon>
        <taxon>Fungi</taxon>
        <taxon>Dikarya</taxon>
        <taxon>Ascomycota</taxon>
        <taxon>Pezizomycotina</taxon>
        <taxon>Eurotiomycetes</taxon>
        <taxon>Eurotiomycetidae</taxon>
        <taxon>Eurotiales</taxon>
        <taxon>Aspergillaceae</taxon>
        <taxon>Aspergillus</taxon>
        <taxon>Aspergillus subgen. Circumdati</taxon>
    </lineage>
</organism>
<sequence>MARITLSFYAVCFILALTGSALPAKSADPSSSASAVAPSGKANYAYDMVKVRYTLNTPEGPVIDKTQSVTHMAQELNKEFDDDDDETPKPTPTHNQPVLPTPSSSGPATQSLKDDYEEQTAQKVHDLEEPSSSPKPKANAQTGPTTEEPPTEERKQSEPAPTPTPTPTPTKQQHASGSSAAPAASSSVYKDDAIEKFPVIGPLLNKVL</sequence>
<dbReference type="EMBL" id="ML738654">
    <property type="protein sequence ID" value="KAE8160637.1"/>
    <property type="molecule type" value="Genomic_DNA"/>
</dbReference>
<dbReference type="Proteomes" id="UP000326950">
    <property type="component" value="Unassembled WGS sequence"/>
</dbReference>
<feature type="compositionally biased region" description="Polar residues" evidence="1">
    <location>
        <begin position="92"/>
        <end position="111"/>
    </location>
</feature>
<feature type="compositionally biased region" description="Polar residues" evidence="1">
    <location>
        <begin position="130"/>
        <end position="143"/>
    </location>
</feature>
<feature type="region of interest" description="Disordered" evidence="1">
    <location>
        <begin position="80"/>
        <end position="188"/>
    </location>
</feature>
<feature type="signal peptide" evidence="2">
    <location>
        <begin position="1"/>
        <end position="21"/>
    </location>
</feature>
<keyword evidence="4" id="KW-1185">Reference proteome</keyword>
<feature type="chain" id="PRO_5025002644" evidence="2">
    <location>
        <begin position="22"/>
        <end position="208"/>
    </location>
</feature>
<feature type="compositionally biased region" description="Low complexity" evidence="1">
    <location>
        <begin position="175"/>
        <end position="187"/>
    </location>
</feature>
<keyword evidence="2" id="KW-0732">Signal</keyword>
<name>A0A5N6UPT1_ASPTM</name>
<dbReference type="AlphaFoldDB" id="A0A5N6UPT1"/>
<dbReference type="OrthoDB" id="4510528at2759"/>
<accession>A0A5N6UPT1</accession>